<dbReference type="AlphaFoldDB" id="J4G096"/>
<dbReference type="Gene3D" id="3.60.40.10">
    <property type="entry name" value="PPM-type phosphatase domain"/>
    <property type="match status" value="1"/>
</dbReference>
<name>J4G096_9APHY</name>
<dbReference type="OrthoDB" id="60843at2759"/>
<comment type="similarity">
    <text evidence="1">Belongs to the PP2C family.</text>
</comment>
<comment type="catalytic activity">
    <reaction evidence="1">
        <text>O-phospho-L-seryl-[protein] + H2O = L-seryl-[protein] + phosphate</text>
        <dbReference type="Rhea" id="RHEA:20629"/>
        <dbReference type="Rhea" id="RHEA-COMP:9863"/>
        <dbReference type="Rhea" id="RHEA-COMP:11604"/>
        <dbReference type="ChEBI" id="CHEBI:15377"/>
        <dbReference type="ChEBI" id="CHEBI:29999"/>
        <dbReference type="ChEBI" id="CHEBI:43474"/>
        <dbReference type="ChEBI" id="CHEBI:83421"/>
        <dbReference type="EC" id="3.1.3.16"/>
    </reaction>
</comment>
<dbReference type="InterPro" id="IPR039123">
    <property type="entry name" value="PPTC7"/>
</dbReference>
<dbReference type="SMART" id="SM00332">
    <property type="entry name" value="PP2Cc"/>
    <property type="match status" value="1"/>
</dbReference>
<comment type="cofactor">
    <cofactor evidence="1">
        <name>Mn(2+)</name>
        <dbReference type="ChEBI" id="CHEBI:29035"/>
    </cofactor>
</comment>
<dbReference type="Proteomes" id="UP000006352">
    <property type="component" value="Unassembled WGS sequence"/>
</dbReference>
<dbReference type="InParanoid" id="J4G096"/>
<evidence type="ECO:0000313" key="4">
    <source>
        <dbReference type="EMBL" id="CCL98463.1"/>
    </source>
</evidence>
<reference evidence="4 5" key="1">
    <citation type="journal article" date="2012" name="Appl. Environ. Microbiol.">
        <title>Short-read sequencing for genomic analysis of the brown rot fungus Fibroporia radiculosa.</title>
        <authorList>
            <person name="Tang J.D."/>
            <person name="Perkins A.D."/>
            <person name="Sonstegard T.S."/>
            <person name="Schroeder S.G."/>
            <person name="Burgess S.C."/>
            <person name="Diehl S.V."/>
        </authorList>
    </citation>
    <scope>NUCLEOTIDE SEQUENCE [LARGE SCALE GENOMIC DNA]</scope>
    <source>
        <strain evidence="4 5">TFFH 294</strain>
    </source>
</reference>
<dbReference type="PROSITE" id="PS51746">
    <property type="entry name" value="PPM_2"/>
    <property type="match status" value="1"/>
</dbReference>
<dbReference type="InterPro" id="IPR001932">
    <property type="entry name" value="PPM-type_phosphatase-like_dom"/>
</dbReference>
<dbReference type="GeneID" id="24093374"/>
<feature type="compositionally biased region" description="Low complexity" evidence="2">
    <location>
        <begin position="52"/>
        <end position="80"/>
    </location>
</feature>
<proteinExistence type="inferred from homology"/>
<feature type="compositionally biased region" description="Low complexity" evidence="2">
    <location>
        <begin position="422"/>
        <end position="432"/>
    </location>
</feature>
<keyword evidence="1" id="KW-0479">Metal-binding</keyword>
<dbReference type="RefSeq" id="XP_012177746.1">
    <property type="nucleotide sequence ID" value="XM_012322356.1"/>
</dbReference>
<keyword evidence="1" id="KW-0464">Manganese</keyword>
<comment type="cofactor">
    <cofactor evidence="1">
        <name>Mg(2+)</name>
        <dbReference type="ChEBI" id="CHEBI:18420"/>
    </cofactor>
</comment>
<evidence type="ECO:0000256" key="2">
    <source>
        <dbReference type="SAM" id="MobiDB-lite"/>
    </source>
</evidence>
<dbReference type="EMBL" id="HE796885">
    <property type="protein sequence ID" value="CCL98463.1"/>
    <property type="molecule type" value="Genomic_DNA"/>
</dbReference>
<keyword evidence="1" id="KW-0904">Protein phosphatase</keyword>
<comment type="catalytic activity">
    <reaction evidence="1">
        <text>O-phospho-L-threonyl-[protein] + H2O = L-threonyl-[protein] + phosphate</text>
        <dbReference type="Rhea" id="RHEA:47004"/>
        <dbReference type="Rhea" id="RHEA-COMP:11060"/>
        <dbReference type="Rhea" id="RHEA-COMP:11605"/>
        <dbReference type="ChEBI" id="CHEBI:15377"/>
        <dbReference type="ChEBI" id="CHEBI:30013"/>
        <dbReference type="ChEBI" id="CHEBI:43474"/>
        <dbReference type="ChEBI" id="CHEBI:61977"/>
        <dbReference type="EC" id="3.1.3.16"/>
    </reaction>
</comment>
<sequence length="667" mass="71752">MKVTNTPPIDIPYQLQACRRHTTFPCGVQAFKVQFAAMKTIRKRIYTILPRPVASSTSPPAASTITRARSNSMSSSAVRSLHTMSQVSPLSFFDSPPPPTPGSRPGTAGNLAFTRLAAEGKSELETQTDTPSNHSSYNAAQAHSHSGNYSHYSLAASSCQSELVTELAPPLLTPFFPYASLTPAFTSSPVNDVSSIPVAGRPQTHFHLDAGAYGIPKRSRATYAADHGAYSRRAYESSPFSHRDDFNLLSHAVQVGEDAYFIHQSAMGVADGVGGWSRLRRTARREDANLSPSALFARRLMHHCCEEVEAARAALITPPLPSRLPDASPPTADDLYTDLEDSLEELADGLDVLMILEKAYERTIQAHTQSHTASSINVTGSPEPPVPVDVTNLPTQSYGAAHAAGARDNKSEFALCPETHGSSSWSSVLSPSAKPGPSETSMQGSATVLLAVLEHPSVGPLKQENPSLLFSPKASKAEGPPSVAGRGAVIKVAHLGDCVGMLVRGDEIVWRTEEMWWNFNTPVQLGPSSPTKPREAQLFTVPVQVDDILILASDGLSDNLWDEDVLDEVVRFRHMFWKDGSWFGPSSLNKSGQTGFARNAMAAMLSEALCSRARLAAEKRTNDDKCSLNTSCEVPFARRAREQGKAFHGGKPDDISVLVAVISEGAA</sequence>
<keyword evidence="1" id="KW-0378">Hydrolase</keyword>
<feature type="compositionally biased region" description="Polar residues" evidence="2">
    <location>
        <begin position="125"/>
        <end position="142"/>
    </location>
</feature>
<dbReference type="HOGENOM" id="CLU_428267_0_0_1"/>
<gene>
    <name evidence="4" type="ORF">FIBRA_00461</name>
</gene>
<evidence type="ECO:0000313" key="5">
    <source>
        <dbReference type="Proteomes" id="UP000006352"/>
    </source>
</evidence>
<feature type="region of interest" description="Disordered" evidence="2">
    <location>
        <begin position="417"/>
        <end position="442"/>
    </location>
</feature>
<dbReference type="STRING" id="599839.J4G096"/>
<evidence type="ECO:0000259" key="3">
    <source>
        <dbReference type="PROSITE" id="PS51746"/>
    </source>
</evidence>
<dbReference type="PANTHER" id="PTHR12320:SF84">
    <property type="entry name" value="PROTEIN PHOSPHATASE"/>
    <property type="match status" value="1"/>
</dbReference>
<feature type="region of interest" description="Disordered" evidence="2">
    <location>
        <begin position="121"/>
        <end position="142"/>
    </location>
</feature>
<protein>
    <recommendedName>
        <fullName evidence="1">Protein phosphatase</fullName>
        <ecNumber evidence="1">3.1.3.16</ecNumber>
    </recommendedName>
</protein>
<keyword evidence="1" id="KW-0460">Magnesium</keyword>
<dbReference type="PANTHER" id="PTHR12320">
    <property type="entry name" value="PROTEIN PHOSPHATASE 2C"/>
    <property type="match status" value="1"/>
</dbReference>
<dbReference type="GO" id="GO:0046872">
    <property type="term" value="F:metal ion binding"/>
    <property type="evidence" value="ECO:0007669"/>
    <property type="project" value="UniProtKB-UniRule"/>
</dbReference>
<accession>J4G096</accession>
<feature type="domain" description="PPM-type phosphatase" evidence="3">
    <location>
        <begin position="243"/>
        <end position="662"/>
    </location>
</feature>
<feature type="region of interest" description="Disordered" evidence="2">
    <location>
        <begin position="52"/>
        <end position="109"/>
    </location>
</feature>
<evidence type="ECO:0000256" key="1">
    <source>
        <dbReference type="RuleBase" id="RU366020"/>
    </source>
</evidence>
<keyword evidence="5" id="KW-1185">Reference proteome</keyword>
<dbReference type="SUPFAM" id="SSF81606">
    <property type="entry name" value="PP2C-like"/>
    <property type="match status" value="1"/>
</dbReference>
<organism evidence="4 5">
    <name type="scientific">Fibroporia radiculosa</name>
    <dbReference type="NCBI Taxonomy" id="599839"/>
    <lineage>
        <taxon>Eukaryota</taxon>
        <taxon>Fungi</taxon>
        <taxon>Dikarya</taxon>
        <taxon>Basidiomycota</taxon>
        <taxon>Agaricomycotina</taxon>
        <taxon>Agaricomycetes</taxon>
        <taxon>Polyporales</taxon>
        <taxon>Fibroporiaceae</taxon>
        <taxon>Fibroporia</taxon>
    </lineage>
</organism>
<dbReference type="EC" id="3.1.3.16" evidence="1"/>
<dbReference type="InterPro" id="IPR036457">
    <property type="entry name" value="PPM-type-like_dom_sf"/>
</dbReference>
<dbReference type="GO" id="GO:0004722">
    <property type="term" value="F:protein serine/threonine phosphatase activity"/>
    <property type="evidence" value="ECO:0007669"/>
    <property type="project" value="UniProtKB-EC"/>
</dbReference>